<dbReference type="Pfam" id="PF11138">
    <property type="entry name" value="DUF2911"/>
    <property type="match status" value="1"/>
</dbReference>
<evidence type="ECO:0000313" key="3">
    <source>
        <dbReference type="Proteomes" id="UP001529085"/>
    </source>
</evidence>
<dbReference type="InterPro" id="IPR021314">
    <property type="entry name" value="DUF2911"/>
</dbReference>
<sequence length="182" mass="20511">MKTTRLISTIAFAFALLLSFNAEAQKFSGLDKSPMDAASFPSNYKESNKQIKIVYSRPQLKDRDVYDLAKPEKVWRLGANEAAELQVYTDMKLDGKDVKKGTYTVYAIPGKEEWTIIISTDLNVWGSYFYDEKNDVARITVPTTEGDESLEAFSIAFEESDKGADMHIGWGTVRVAVPFEKK</sequence>
<keyword evidence="1" id="KW-0732">Signal</keyword>
<organism evidence="2 3">
    <name type="scientific">Winogradskyella marincola</name>
    <dbReference type="NCBI Taxonomy" id="3037795"/>
    <lineage>
        <taxon>Bacteria</taxon>
        <taxon>Pseudomonadati</taxon>
        <taxon>Bacteroidota</taxon>
        <taxon>Flavobacteriia</taxon>
        <taxon>Flavobacteriales</taxon>
        <taxon>Flavobacteriaceae</taxon>
        <taxon>Winogradskyella</taxon>
    </lineage>
</organism>
<comment type="caution">
    <text evidence="2">The sequence shown here is derived from an EMBL/GenBank/DDBJ whole genome shotgun (WGS) entry which is preliminary data.</text>
</comment>
<feature type="chain" id="PRO_5045997661" evidence="1">
    <location>
        <begin position="25"/>
        <end position="182"/>
    </location>
</feature>
<dbReference type="RefSeq" id="WP_278006425.1">
    <property type="nucleotide sequence ID" value="NZ_JARSBN010000008.1"/>
</dbReference>
<dbReference type="Proteomes" id="UP001529085">
    <property type="component" value="Unassembled WGS sequence"/>
</dbReference>
<keyword evidence="3" id="KW-1185">Reference proteome</keyword>
<dbReference type="EMBL" id="JARSBN010000008">
    <property type="protein sequence ID" value="MDG4717004.1"/>
    <property type="molecule type" value="Genomic_DNA"/>
</dbReference>
<gene>
    <name evidence="2" type="ORF">P7122_14045</name>
</gene>
<name>A0ABT6G4P0_9FLAO</name>
<feature type="signal peptide" evidence="1">
    <location>
        <begin position="1"/>
        <end position="24"/>
    </location>
</feature>
<proteinExistence type="predicted"/>
<evidence type="ECO:0000256" key="1">
    <source>
        <dbReference type="SAM" id="SignalP"/>
    </source>
</evidence>
<evidence type="ECO:0000313" key="2">
    <source>
        <dbReference type="EMBL" id="MDG4717004.1"/>
    </source>
</evidence>
<accession>A0ABT6G4P0</accession>
<protein>
    <submittedName>
        <fullName evidence="2">DUF2911 domain-containing protein</fullName>
    </submittedName>
</protein>
<reference evidence="2 3" key="1">
    <citation type="submission" date="2023-03" db="EMBL/GenBank/DDBJ databases">
        <title>Strain YYF002 represents a novel species in the genus Winogradskyella isolated from seawater.</title>
        <authorList>
            <person name="Fu Z.-Y."/>
        </authorList>
    </citation>
    <scope>NUCLEOTIDE SEQUENCE [LARGE SCALE GENOMIC DNA]</scope>
    <source>
        <strain evidence="2 3">YYF002</strain>
    </source>
</reference>